<feature type="compositionally biased region" description="Polar residues" evidence="4">
    <location>
        <begin position="1584"/>
        <end position="1598"/>
    </location>
</feature>
<dbReference type="Pfam" id="PF04564">
    <property type="entry name" value="U-box"/>
    <property type="match status" value="1"/>
</dbReference>
<dbReference type="Gene3D" id="3.30.40.10">
    <property type="entry name" value="Zinc/RING finger domain, C3HC4 (zinc finger)"/>
    <property type="match status" value="1"/>
</dbReference>
<dbReference type="PRINTS" id="PR01415">
    <property type="entry name" value="ANKYRIN"/>
</dbReference>
<feature type="region of interest" description="Disordered" evidence="4">
    <location>
        <begin position="1936"/>
        <end position="1984"/>
    </location>
</feature>
<proteinExistence type="predicted"/>
<dbReference type="PROSITE" id="PS50088">
    <property type="entry name" value="ANK_REPEAT"/>
    <property type="match status" value="26"/>
</dbReference>
<feature type="repeat" description="ANK" evidence="3">
    <location>
        <begin position="959"/>
        <end position="991"/>
    </location>
</feature>
<feature type="repeat" description="ANK" evidence="3">
    <location>
        <begin position="346"/>
        <end position="378"/>
    </location>
</feature>
<feature type="region of interest" description="Disordered" evidence="4">
    <location>
        <begin position="1081"/>
        <end position="1178"/>
    </location>
</feature>
<reference evidence="6" key="1">
    <citation type="submission" date="2020-12" db="EMBL/GenBank/DDBJ databases">
        <authorList>
            <person name="Iha C."/>
        </authorList>
    </citation>
    <scope>NUCLEOTIDE SEQUENCE</scope>
</reference>
<feature type="repeat" description="ANK" evidence="3">
    <location>
        <begin position="280"/>
        <end position="312"/>
    </location>
</feature>
<feature type="repeat" description="ANK" evidence="3">
    <location>
        <begin position="792"/>
        <end position="824"/>
    </location>
</feature>
<evidence type="ECO:0000313" key="7">
    <source>
        <dbReference type="Proteomes" id="UP000708148"/>
    </source>
</evidence>
<feature type="compositionally biased region" description="Polar residues" evidence="4">
    <location>
        <begin position="1423"/>
        <end position="1440"/>
    </location>
</feature>
<keyword evidence="1" id="KW-0677">Repeat</keyword>
<feature type="repeat" description="ANK" evidence="3">
    <location>
        <begin position="75"/>
        <end position="107"/>
    </location>
</feature>
<evidence type="ECO:0000256" key="1">
    <source>
        <dbReference type="ARBA" id="ARBA00022737"/>
    </source>
</evidence>
<feature type="repeat" description="ANK" evidence="3">
    <location>
        <begin position="181"/>
        <end position="213"/>
    </location>
</feature>
<feature type="repeat" description="ANK" evidence="3">
    <location>
        <begin position="926"/>
        <end position="958"/>
    </location>
</feature>
<gene>
    <name evidence="6" type="ORF">OSTQU699_LOCUS5733</name>
</gene>
<dbReference type="SUPFAM" id="SSF57850">
    <property type="entry name" value="RING/U-box"/>
    <property type="match status" value="1"/>
</dbReference>
<dbReference type="Pfam" id="PF12796">
    <property type="entry name" value="Ank_2"/>
    <property type="match status" value="8"/>
</dbReference>
<dbReference type="Pfam" id="PF00023">
    <property type="entry name" value="Ank"/>
    <property type="match status" value="2"/>
</dbReference>
<dbReference type="SUPFAM" id="SSF48403">
    <property type="entry name" value="Ankyrin repeat"/>
    <property type="match status" value="4"/>
</dbReference>
<feature type="repeat" description="ANK" evidence="3">
    <location>
        <begin position="858"/>
        <end position="890"/>
    </location>
</feature>
<feature type="region of interest" description="Disordered" evidence="4">
    <location>
        <begin position="1584"/>
        <end position="1688"/>
    </location>
</feature>
<feature type="region of interest" description="Disordered" evidence="4">
    <location>
        <begin position="1404"/>
        <end position="1519"/>
    </location>
</feature>
<feature type="repeat" description="ANK" evidence="3">
    <location>
        <begin position="825"/>
        <end position="857"/>
    </location>
</feature>
<feature type="repeat" description="ANK" evidence="3">
    <location>
        <begin position="728"/>
        <end position="760"/>
    </location>
</feature>
<feature type="region of interest" description="Disordered" evidence="4">
    <location>
        <begin position="1193"/>
        <end position="1283"/>
    </location>
</feature>
<feature type="compositionally biased region" description="Basic and acidic residues" evidence="4">
    <location>
        <begin position="1150"/>
        <end position="1162"/>
    </location>
</feature>
<dbReference type="OrthoDB" id="513846at2759"/>
<accession>A0A8S1IZ36</accession>
<dbReference type="SMART" id="SM00248">
    <property type="entry name" value="ANK"/>
    <property type="match status" value="31"/>
</dbReference>
<feature type="compositionally biased region" description="Basic and acidic residues" evidence="4">
    <location>
        <begin position="1332"/>
        <end position="1342"/>
    </location>
</feature>
<feature type="repeat" description="ANK" evidence="3">
    <location>
        <begin position="41"/>
        <end position="74"/>
    </location>
</feature>
<feature type="repeat" description="ANK" evidence="3">
    <location>
        <begin position="141"/>
        <end position="173"/>
    </location>
</feature>
<feature type="repeat" description="ANK" evidence="3">
    <location>
        <begin position="893"/>
        <end position="925"/>
    </location>
</feature>
<name>A0A8S1IZ36_9CHLO</name>
<feature type="repeat" description="ANK" evidence="3">
    <location>
        <begin position="658"/>
        <end position="690"/>
    </location>
</feature>
<feature type="repeat" description="ANK" evidence="3">
    <location>
        <begin position="379"/>
        <end position="401"/>
    </location>
</feature>
<feature type="compositionally biased region" description="Polar residues" evidence="4">
    <location>
        <begin position="1354"/>
        <end position="1364"/>
    </location>
</feature>
<feature type="compositionally biased region" description="Polar residues" evidence="4">
    <location>
        <begin position="1321"/>
        <end position="1331"/>
    </location>
</feature>
<evidence type="ECO:0000256" key="2">
    <source>
        <dbReference type="ARBA" id="ARBA00023043"/>
    </source>
</evidence>
<dbReference type="GO" id="GO:0004842">
    <property type="term" value="F:ubiquitin-protein transferase activity"/>
    <property type="evidence" value="ECO:0007669"/>
    <property type="project" value="InterPro"/>
</dbReference>
<feature type="repeat" description="ANK" evidence="3">
    <location>
        <begin position="214"/>
        <end position="246"/>
    </location>
</feature>
<feature type="compositionally biased region" description="Polar residues" evidence="4">
    <location>
        <begin position="1633"/>
        <end position="1658"/>
    </location>
</feature>
<dbReference type="PANTHER" id="PTHR24198:SF165">
    <property type="entry name" value="ANKYRIN REPEAT-CONTAINING PROTEIN-RELATED"/>
    <property type="match status" value="1"/>
</dbReference>
<feature type="repeat" description="ANK" evidence="3">
    <location>
        <begin position="447"/>
        <end position="479"/>
    </location>
</feature>
<keyword evidence="2 3" id="KW-0040">ANK repeat</keyword>
<dbReference type="GO" id="GO:0016567">
    <property type="term" value="P:protein ubiquitination"/>
    <property type="evidence" value="ECO:0007669"/>
    <property type="project" value="InterPro"/>
</dbReference>
<organism evidence="6 7">
    <name type="scientific">Ostreobium quekettii</name>
    <dbReference type="NCBI Taxonomy" id="121088"/>
    <lineage>
        <taxon>Eukaryota</taxon>
        <taxon>Viridiplantae</taxon>
        <taxon>Chlorophyta</taxon>
        <taxon>core chlorophytes</taxon>
        <taxon>Ulvophyceae</taxon>
        <taxon>TCBD clade</taxon>
        <taxon>Bryopsidales</taxon>
        <taxon>Ostreobineae</taxon>
        <taxon>Ostreobiaceae</taxon>
        <taxon>Ostreobium</taxon>
    </lineage>
</organism>
<dbReference type="Pfam" id="PF13637">
    <property type="entry name" value="Ank_4"/>
    <property type="match status" value="2"/>
</dbReference>
<feature type="domain" description="U-box" evidence="5">
    <location>
        <begin position="1982"/>
        <end position="2053"/>
    </location>
</feature>
<dbReference type="InterPro" id="IPR036770">
    <property type="entry name" value="Ankyrin_rpt-contain_sf"/>
</dbReference>
<dbReference type="InterPro" id="IPR002110">
    <property type="entry name" value="Ankyrin_rpt"/>
</dbReference>
<feature type="repeat" description="ANK" evidence="3">
    <location>
        <begin position="247"/>
        <end position="279"/>
    </location>
</feature>
<feature type="repeat" description="ANK" evidence="3">
    <location>
        <begin position="992"/>
        <end position="1024"/>
    </location>
</feature>
<dbReference type="Proteomes" id="UP000708148">
    <property type="component" value="Unassembled WGS sequence"/>
</dbReference>
<feature type="repeat" description="ANK" evidence="3">
    <location>
        <begin position="414"/>
        <end position="446"/>
    </location>
</feature>
<dbReference type="PANTHER" id="PTHR24198">
    <property type="entry name" value="ANKYRIN REPEAT AND PROTEIN KINASE DOMAIN-CONTAINING PROTEIN"/>
    <property type="match status" value="1"/>
</dbReference>
<comment type="caution">
    <text evidence="6">The sequence shown here is derived from an EMBL/GenBank/DDBJ whole genome shotgun (WGS) entry which is preliminary data.</text>
</comment>
<evidence type="ECO:0000259" key="5">
    <source>
        <dbReference type="PROSITE" id="PS51698"/>
    </source>
</evidence>
<protein>
    <recommendedName>
        <fullName evidence="5">U-box domain-containing protein</fullName>
    </recommendedName>
</protein>
<dbReference type="InterPro" id="IPR003613">
    <property type="entry name" value="Ubox_domain"/>
</dbReference>
<feature type="repeat" description="ANK" evidence="3">
    <location>
        <begin position="691"/>
        <end position="727"/>
    </location>
</feature>
<dbReference type="EMBL" id="CAJHUC010001240">
    <property type="protein sequence ID" value="CAD7700374.1"/>
    <property type="molecule type" value="Genomic_DNA"/>
</dbReference>
<dbReference type="SMART" id="SM00504">
    <property type="entry name" value="Ubox"/>
    <property type="match status" value="1"/>
</dbReference>
<feature type="compositionally biased region" description="Basic and acidic residues" evidence="4">
    <location>
        <begin position="1122"/>
        <end position="1134"/>
    </location>
</feature>
<keyword evidence="7" id="KW-1185">Reference proteome</keyword>
<feature type="repeat" description="ANK" evidence="3">
    <location>
        <begin position="512"/>
        <end position="537"/>
    </location>
</feature>
<evidence type="ECO:0000313" key="6">
    <source>
        <dbReference type="EMBL" id="CAD7700374.1"/>
    </source>
</evidence>
<feature type="compositionally biased region" description="Basic residues" evidence="4">
    <location>
        <begin position="1135"/>
        <end position="1149"/>
    </location>
</feature>
<feature type="repeat" description="ANK" evidence="3">
    <location>
        <begin position="758"/>
        <end position="782"/>
    </location>
</feature>
<feature type="compositionally biased region" description="Basic and acidic residues" evidence="4">
    <location>
        <begin position="1236"/>
        <end position="1269"/>
    </location>
</feature>
<feature type="repeat" description="ANK" evidence="3">
    <location>
        <begin position="313"/>
        <end position="345"/>
    </location>
</feature>
<dbReference type="Gene3D" id="1.25.40.20">
    <property type="entry name" value="Ankyrin repeat-containing domain"/>
    <property type="match status" value="10"/>
</dbReference>
<dbReference type="InterPro" id="IPR013083">
    <property type="entry name" value="Znf_RING/FYVE/PHD"/>
</dbReference>
<evidence type="ECO:0000256" key="3">
    <source>
        <dbReference type="PROSITE-ProRule" id="PRU00023"/>
    </source>
</evidence>
<evidence type="ECO:0000256" key="4">
    <source>
        <dbReference type="SAM" id="MobiDB-lite"/>
    </source>
</evidence>
<dbReference type="PROSITE" id="PS50297">
    <property type="entry name" value="ANK_REP_REGION"/>
    <property type="match status" value="25"/>
</dbReference>
<dbReference type="CDD" id="cd16655">
    <property type="entry name" value="RING-Ubox_WDSUB1-like"/>
    <property type="match status" value="1"/>
</dbReference>
<feature type="repeat" description="ANK" evidence="3">
    <location>
        <begin position="581"/>
        <end position="624"/>
    </location>
</feature>
<feature type="region of interest" description="Disordered" evidence="4">
    <location>
        <begin position="1700"/>
        <end position="1761"/>
    </location>
</feature>
<dbReference type="PROSITE" id="PS51698">
    <property type="entry name" value="U_BOX"/>
    <property type="match status" value="1"/>
</dbReference>
<feature type="region of interest" description="Disordered" evidence="4">
    <location>
        <begin position="1299"/>
        <end position="1364"/>
    </location>
</feature>
<feature type="repeat" description="ANK" evidence="3">
    <location>
        <begin position="108"/>
        <end position="140"/>
    </location>
</feature>
<sequence>MGMVSFKFCNALHLAAYYGHLNVVDLLLSTKRCDPQGTNEHGCTPLHFAANKGHKHIVARLLKVQGIKIDICDVHGRTPLHHGAAQGHAGVVDELWPRGCEIDAADAMGWTALHYAAHAGHTDVVSKLVIAGCPVQKLDNCGYTAGHLAAQGGYADVLERLLHAGYDPDTLGGMTVLHHCGGSTALHMAAAHGHTKVVRQLLCEGSSPSKEDFRGFTALQCAAEGGHLEAFQALLQAGCNPKAHDCCGTTVLHSAASGGNWDIMRNLLDLGCDHSLQTKYGHTALHHAAQGGAQLVARNLLDLGCDIQVTDREGNTPWHAAAEGGNVEVLQLFLDRGCELEARNNAGCTALHCAAKSGSGGAVRALLDKGTDIRAVSSESQTALHYSAEMGHDDIVLLLLETLDKCTVNHQDASGLAVLHHTAEQGNKKMVKALVERGADVNLQTKEGCTPLHLATHGQYQGVVEILLENDCDTSIKDSEGCTALHYAAQRSNLPLFNLLHAGCMTGDKDNQGFSLLHYAVEGGNPDIVGTLLFTGAASYDNMDSSSEVVNALHLACKLGHAVVVSYLLKADYRVDTKGPDGCQPLHYAAQGAPGLWGQKEASHHFHVANLLLDAGADPHAVDDKGCNALMYAAGSGELEMVLKLLLLGVDCTRLDMNQWTSLHWAATSGNVNVVSKLIQAGVPVDTVDNRGRLPLHWSAEQGHLGPVTAILKVMLDKKVDVHQTDNEGATAVQLAARHGHAEVVAKLLESGKTKDVKGLTALHLAAQLRMEDVARLLLGMGKCDVNARDADNCTPLHYSAENGCSSIAGMLLDANADVNVTGADGMMPIHKASSEGHYDVVKLLVDKGALVNFCTSTGSTPLHYAGSAGKGDVLKLLVESGCPVNAMSTGNLSCSALYCAASSGQLEAVDLLLQHGAEVDAICTNDCTALHVAASNGHAQVVKRLLEAGADPDLQAANGAAAIHNAVNNLHLEALEMLLTADCDVDIQNSGGNTALHIAASKGSQELVQEILKAGCDVHIKNAKGWQAVQSAASCGFLEVVLLLVAHGAQFKQKGEMDVSKLLCRKSNLKGSYVDGRLRLAEREKHRKTKPMEQAADTPTGTELKERQAQADAAMAELLAEEQKQRAAEEQLAAKRKAKKDKKKKRKDTAKDNRAKNDHTDGMGGGDSNGAVPEDEDKSTFSALDVETIGSMAKLSLSDPPDTMSVAANEREPEQGKVKGCPGKESGAASVQLKEGVKESDKRLHDRLEEGQNPHPSEGSKKKGKGLENGETVGPSSSQGTVKIIRCHSTATPIISVTKNKKAAVHPAGCAESQKRQTRRASSIASSFQERSQDRGKEPVKIKAQRTRHKTGGPQQNDGHQGTLAANGTVVVVRCQKSSTDAASTQPAWVADSAKSDRMQQCTLTTGGCHPSSKSPLRAGQISGQQRQGTPVATGTTARATPAVLVHNLKPKSGVSTTGKEAGHLEVANQAIGSESTPRGSLPPQPAAAAVPESPSIPQVKSRANPWQRPAKSTTDSAAPALQLPVSCAPAAKAGLLRPHAAMQKAQYAEGAGAAVRASACPQAVQANDQSLMHPATQTNAQLVAQSPTVSSQQARSSVLPVADTAPTSSDDPAGGRSVQVCQPPAAWCHTGVSSESGSAQGGSNSPSQTVRASGNESAGARSADGTQIGDMQGARSWGSPGSMQGVRPIVSAAPAATAWVSPTRQQGMPRPQEPGGSQPVSPRIGLGRTGGHTMGKNQDGEAAQSPEGPRVGTSLSGSSMIPGRSLSVSQDDFPFPGRREVTWGVINTSSQLSGGLIELADDHKTTAMENMHSGLGEPIVPPPVPGHPEFANLSKHQKAFGEDRYAQVQGVPNWGSGHLVEGGYVPGPMHAMYPGAWGQGWAPGPTGHMDAHKGVPTPGGGGAQYAKTPHPAVPNGLPWRVNAPLTSAAADGVLQSDSSTRGSVVNIPDDPWDIGDTEKPEPRVYGQGSPRSMPPVHSVPGRSQFSCPLTNKLMEDPVVAADGFTYERSSIEEWLVQNGKSPMTKQPLLHKELVPNLTMRAAIRLLGPGQK</sequence>